<dbReference type="PANTHER" id="PTHR36836:SF1">
    <property type="entry name" value="COLANIC ACID BIOSYNTHESIS PROTEIN WCAK"/>
    <property type="match status" value="1"/>
</dbReference>
<evidence type="ECO:0000313" key="3">
    <source>
        <dbReference type="Proteomes" id="UP000198634"/>
    </source>
</evidence>
<dbReference type="InterPro" id="IPR007345">
    <property type="entry name" value="Polysacch_pyruvyl_Trfase"/>
</dbReference>
<gene>
    <name evidence="2" type="ORF">SAMN04488092_106136</name>
</gene>
<keyword evidence="2" id="KW-0808">Transferase</keyword>
<sequence>MTQQQLTAVLMNDTSTRYHHGCARVVRLLIDGLARHGVQVIARSPARNDWEHDKEFLAALARADVIVINGEGTLHHGKADGEKLLRIATHPARGATPIALINALYEDNPPEWDARLSQIALLSARDSDSARALSDASGHQARWVPDLSLSAPAEIPASPRHGVLVGDSVRLDRRRHLAQAAARLPDARVIPTKTLGGALWRLPLIGTLARGLLYRIYNGTCPTRIPPFRMAPDEAAYLREIASARLHITGRFHAVCLSMLTETPFLALTSNASKIERLLTDAGLGDSRMISASTLQTPPEQMDFTADELRLIRAFLHKAQTGADRLFADIAVLARLNARPDA</sequence>
<dbReference type="PANTHER" id="PTHR36836">
    <property type="entry name" value="COLANIC ACID BIOSYNTHESIS PROTEIN WCAK"/>
    <property type="match status" value="1"/>
</dbReference>
<keyword evidence="3" id="KW-1185">Reference proteome</keyword>
<dbReference type="GO" id="GO:0016740">
    <property type="term" value="F:transferase activity"/>
    <property type="evidence" value="ECO:0007669"/>
    <property type="project" value="UniProtKB-KW"/>
</dbReference>
<name>A0A1H9FN07_9RHOB</name>
<dbReference type="OrthoDB" id="1123495at2"/>
<reference evidence="2 3" key="1">
    <citation type="submission" date="2016-10" db="EMBL/GenBank/DDBJ databases">
        <authorList>
            <person name="de Groot N.N."/>
        </authorList>
    </citation>
    <scope>NUCLEOTIDE SEQUENCE [LARGE SCALE GENOMIC DNA]</scope>
    <source>
        <strain evidence="2 3">DSM 22007</strain>
    </source>
</reference>
<dbReference type="STRING" id="657014.SAMN04488092_106136"/>
<dbReference type="EMBL" id="FOEP01000006">
    <property type="protein sequence ID" value="SEQ38728.1"/>
    <property type="molecule type" value="Genomic_DNA"/>
</dbReference>
<accession>A0A1H9FN07</accession>
<dbReference type="Pfam" id="PF04230">
    <property type="entry name" value="PS_pyruv_trans"/>
    <property type="match status" value="1"/>
</dbReference>
<dbReference type="Proteomes" id="UP000198634">
    <property type="component" value="Unassembled WGS sequence"/>
</dbReference>
<organism evidence="2 3">
    <name type="scientific">Thalassovita taeanensis</name>
    <dbReference type="NCBI Taxonomy" id="657014"/>
    <lineage>
        <taxon>Bacteria</taxon>
        <taxon>Pseudomonadati</taxon>
        <taxon>Pseudomonadota</taxon>
        <taxon>Alphaproteobacteria</taxon>
        <taxon>Rhodobacterales</taxon>
        <taxon>Roseobacteraceae</taxon>
        <taxon>Thalassovita</taxon>
    </lineage>
</organism>
<protein>
    <submittedName>
        <fullName evidence="2">Polysaccharide pyruvyl transferase</fullName>
    </submittedName>
</protein>
<proteinExistence type="predicted"/>
<feature type="domain" description="Polysaccharide pyruvyl transferase" evidence="1">
    <location>
        <begin position="48"/>
        <end position="270"/>
    </location>
</feature>
<evidence type="ECO:0000313" key="2">
    <source>
        <dbReference type="EMBL" id="SEQ38728.1"/>
    </source>
</evidence>
<dbReference type="AlphaFoldDB" id="A0A1H9FN07"/>
<evidence type="ECO:0000259" key="1">
    <source>
        <dbReference type="Pfam" id="PF04230"/>
    </source>
</evidence>